<keyword evidence="11" id="KW-1185">Reference proteome</keyword>
<feature type="domain" description="Cytochrome b5 heme-binding" evidence="9">
    <location>
        <begin position="29"/>
        <end position="105"/>
    </location>
</feature>
<dbReference type="PROSITE" id="PS50255">
    <property type="entry name" value="CYTOCHROME_B5_2"/>
    <property type="match status" value="1"/>
</dbReference>
<dbReference type="Proteomes" id="UP000625711">
    <property type="component" value="Unassembled WGS sequence"/>
</dbReference>
<comment type="similarity">
    <text evidence="7 8">Belongs to the cytochrome b5 family.</text>
</comment>
<name>A0A834IIC9_RHYFE</name>
<evidence type="ECO:0000256" key="8">
    <source>
        <dbReference type="RuleBase" id="RU362121"/>
    </source>
</evidence>
<dbReference type="InterPro" id="IPR018506">
    <property type="entry name" value="Cyt_B5_heme-BS"/>
</dbReference>
<keyword evidence="2 8" id="KW-0349">Heme</keyword>
<dbReference type="AlphaFoldDB" id="A0A834IIC9"/>
<proteinExistence type="inferred from homology"/>
<evidence type="ECO:0000313" key="11">
    <source>
        <dbReference type="Proteomes" id="UP000625711"/>
    </source>
</evidence>
<dbReference type="FunFam" id="3.10.120.10:FF:000002">
    <property type="entry name" value="Cytochrome b5 type B"/>
    <property type="match status" value="1"/>
</dbReference>
<keyword evidence="5 8" id="KW-0408">Iron</keyword>
<evidence type="ECO:0000256" key="4">
    <source>
        <dbReference type="ARBA" id="ARBA00022723"/>
    </source>
</evidence>
<organism evidence="10 11">
    <name type="scientific">Rhynchophorus ferrugineus</name>
    <name type="common">Red palm weevil</name>
    <name type="synonym">Curculio ferrugineus</name>
    <dbReference type="NCBI Taxonomy" id="354439"/>
    <lineage>
        <taxon>Eukaryota</taxon>
        <taxon>Metazoa</taxon>
        <taxon>Ecdysozoa</taxon>
        <taxon>Arthropoda</taxon>
        <taxon>Hexapoda</taxon>
        <taxon>Insecta</taxon>
        <taxon>Pterygota</taxon>
        <taxon>Neoptera</taxon>
        <taxon>Endopterygota</taxon>
        <taxon>Coleoptera</taxon>
        <taxon>Polyphaga</taxon>
        <taxon>Cucujiformia</taxon>
        <taxon>Curculionidae</taxon>
        <taxon>Dryophthorinae</taxon>
        <taxon>Rhynchophorus</taxon>
    </lineage>
</organism>
<evidence type="ECO:0000256" key="5">
    <source>
        <dbReference type="ARBA" id="ARBA00023004"/>
    </source>
</evidence>
<evidence type="ECO:0000259" key="9">
    <source>
        <dbReference type="PROSITE" id="PS50255"/>
    </source>
</evidence>
<dbReference type="InterPro" id="IPR001199">
    <property type="entry name" value="Cyt_B5-like_heme/steroid-bd"/>
</dbReference>
<evidence type="ECO:0000256" key="1">
    <source>
        <dbReference type="ARBA" id="ARBA00004370"/>
    </source>
</evidence>
<dbReference type="Pfam" id="PF00173">
    <property type="entry name" value="Cyt-b5"/>
    <property type="match status" value="1"/>
</dbReference>
<gene>
    <name evidence="10" type="ORF">GWI33_004843</name>
</gene>
<dbReference type="PROSITE" id="PS00191">
    <property type="entry name" value="CYTOCHROME_B5_1"/>
    <property type="match status" value="1"/>
</dbReference>
<evidence type="ECO:0000313" key="10">
    <source>
        <dbReference type="EMBL" id="KAF7281360.1"/>
    </source>
</evidence>
<dbReference type="PANTHER" id="PTHR19359">
    <property type="entry name" value="CYTOCHROME B5"/>
    <property type="match status" value="1"/>
</dbReference>
<protein>
    <recommendedName>
        <fullName evidence="9">Cytochrome b5 heme-binding domain-containing protein</fullName>
    </recommendedName>
</protein>
<dbReference type="Gene3D" id="3.10.120.10">
    <property type="entry name" value="Cytochrome b5-like heme/steroid binding domain"/>
    <property type="match status" value="1"/>
</dbReference>
<keyword evidence="3" id="KW-0812">Transmembrane</keyword>
<dbReference type="SMART" id="SM01117">
    <property type="entry name" value="Cyt-b5"/>
    <property type="match status" value="1"/>
</dbReference>
<dbReference type="PRINTS" id="PR00363">
    <property type="entry name" value="CYTOCHROMEB5"/>
</dbReference>
<evidence type="ECO:0000256" key="7">
    <source>
        <dbReference type="ARBA" id="ARBA00038168"/>
    </source>
</evidence>
<dbReference type="SUPFAM" id="SSF55856">
    <property type="entry name" value="Cytochrome b5-like heme/steroid binding domain"/>
    <property type="match status" value="1"/>
</dbReference>
<evidence type="ECO:0000256" key="3">
    <source>
        <dbReference type="ARBA" id="ARBA00022692"/>
    </source>
</evidence>
<sequence length="124" mass="14078">MANATAFNFVIPQFRFTPISHNFSNEDNSKEISMEEVSWHDNANDCWVVIYDRVYDVTNFIDEHPGGDEVLMEHAGRDATMAFRGAEHGSKALQSLSKYMIGELPINERLFRKPGGIKLSDIPE</sequence>
<accession>A0A834IIC9</accession>
<keyword evidence="4 8" id="KW-0479">Metal-binding</keyword>
<dbReference type="GO" id="GO:0046872">
    <property type="term" value="F:metal ion binding"/>
    <property type="evidence" value="ECO:0007669"/>
    <property type="project" value="UniProtKB-UniRule"/>
</dbReference>
<dbReference type="GO" id="GO:0016020">
    <property type="term" value="C:membrane"/>
    <property type="evidence" value="ECO:0007669"/>
    <property type="project" value="UniProtKB-SubCell"/>
</dbReference>
<reference evidence="10" key="1">
    <citation type="submission" date="2020-08" db="EMBL/GenBank/DDBJ databases">
        <title>Genome sequencing and assembly of the red palm weevil Rhynchophorus ferrugineus.</title>
        <authorList>
            <person name="Dias G.B."/>
            <person name="Bergman C.M."/>
            <person name="Manee M."/>
        </authorList>
    </citation>
    <scope>NUCLEOTIDE SEQUENCE</scope>
    <source>
        <strain evidence="10">AA-2017</strain>
        <tissue evidence="10">Whole larva</tissue>
    </source>
</reference>
<evidence type="ECO:0000256" key="2">
    <source>
        <dbReference type="ARBA" id="ARBA00022617"/>
    </source>
</evidence>
<keyword evidence="6" id="KW-0472">Membrane</keyword>
<dbReference type="OrthoDB" id="260519at2759"/>
<comment type="subcellular location">
    <subcellularLocation>
        <location evidence="1">Membrane</location>
    </subcellularLocation>
</comment>
<dbReference type="EMBL" id="JAACXV010000244">
    <property type="protein sequence ID" value="KAF7281360.1"/>
    <property type="molecule type" value="Genomic_DNA"/>
</dbReference>
<comment type="caution">
    <text evidence="10">The sequence shown here is derived from an EMBL/GenBank/DDBJ whole genome shotgun (WGS) entry which is preliminary data.</text>
</comment>
<dbReference type="GO" id="GO:0020037">
    <property type="term" value="F:heme binding"/>
    <property type="evidence" value="ECO:0007669"/>
    <property type="project" value="UniProtKB-UniRule"/>
</dbReference>
<dbReference type="PANTHER" id="PTHR19359:SF41">
    <property type="entry name" value="GEO08203P1"/>
    <property type="match status" value="1"/>
</dbReference>
<dbReference type="InterPro" id="IPR036400">
    <property type="entry name" value="Cyt_B5-like_heme/steroid_sf"/>
</dbReference>
<evidence type="ECO:0000256" key="6">
    <source>
        <dbReference type="ARBA" id="ARBA00023136"/>
    </source>
</evidence>
<dbReference type="InterPro" id="IPR050668">
    <property type="entry name" value="Cytochrome_b5"/>
</dbReference>